<dbReference type="Gene3D" id="3.60.40.10">
    <property type="entry name" value="PPM-type phosphatase domain"/>
    <property type="match status" value="1"/>
</dbReference>
<dbReference type="GO" id="GO:0005524">
    <property type="term" value="F:ATP binding"/>
    <property type="evidence" value="ECO:0007669"/>
    <property type="project" value="UniProtKB-KW"/>
</dbReference>
<dbReference type="EC" id="3.1.3.16" evidence="1"/>
<dbReference type="Gene3D" id="3.30.450.40">
    <property type="match status" value="2"/>
</dbReference>
<evidence type="ECO:0000256" key="14">
    <source>
        <dbReference type="ARBA" id="ARBA00075117"/>
    </source>
</evidence>
<keyword evidence="19" id="KW-1185">Reference proteome</keyword>
<dbReference type="GO" id="GO:0004722">
    <property type="term" value="F:protein serine/threonine phosphatase activity"/>
    <property type="evidence" value="ECO:0007669"/>
    <property type="project" value="UniProtKB-EC"/>
</dbReference>
<dbReference type="SUPFAM" id="SSF55874">
    <property type="entry name" value="ATPase domain of HSP90 chaperone/DNA topoisomerase II/histidine kinase"/>
    <property type="match status" value="1"/>
</dbReference>
<feature type="compositionally biased region" description="Low complexity" evidence="16">
    <location>
        <begin position="12"/>
        <end position="28"/>
    </location>
</feature>
<dbReference type="Gene3D" id="3.30.565.10">
    <property type="entry name" value="Histidine kinase-like ATPase, C-terminal domain"/>
    <property type="match status" value="1"/>
</dbReference>
<evidence type="ECO:0000256" key="7">
    <source>
        <dbReference type="ARBA" id="ARBA00022801"/>
    </source>
</evidence>
<dbReference type="CDD" id="cd16936">
    <property type="entry name" value="HATPase_RsbW-like"/>
    <property type="match status" value="1"/>
</dbReference>
<evidence type="ECO:0000256" key="5">
    <source>
        <dbReference type="ARBA" id="ARBA00022741"/>
    </source>
</evidence>
<keyword evidence="10" id="KW-0904">Protein phosphatase</keyword>
<evidence type="ECO:0000259" key="17">
    <source>
        <dbReference type="PROSITE" id="PS51746"/>
    </source>
</evidence>
<proteinExistence type="predicted"/>
<dbReference type="Pfam" id="PF13185">
    <property type="entry name" value="GAF_2"/>
    <property type="match status" value="1"/>
</dbReference>
<evidence type="ECO:0000256" key="4">
    <source>
        <dbReference type="ARBA" id="ARBA00022723"/>
    </source>
</evidence>
<dbReference type="RefSeq" id="WP_243407724.1">
    <property type="nucleotide sequence ID" value="NZ_FZMO01000246.1"/>
</dbReference>
<feature type="region of interest" description="Disordered" evidence="16">
    <location>
        <begin position="1"/>
        <end position="28"/>
    </location>
</feature>
<name>A0A2I2KUF9_9ACTN</name>
<keyword evidence="11" id="KW-0464">Manganese</keyword>
<evidence type="ECO:0000256" key="12">
    <source>
        <dbReference type="ARBA" id="ARBA00047761"/>
    </source>
</evidence>
<dbReference type="InterPro" id="IPR003018">
    <property type="entry name" value="GAF"/>
</dbReference>
<dbReference type="PANTHER" id="PTHR43156:SF2">
    <property type="entry name" value="STAGE II SPORULATION PROTEIN E"/>
    <property type="match status" value="1"/>
</dbReference>
<dbReference type="GO" id="GO:0046872">
    <property type="term" value="F:metal ion binding"/>
    <property type="evidence" value="ECO:0007669"/>
    <property type="project" value="UniProtKB-KW"/>
</dbReference>
<dbReference type="InterPro" id="IPR052016">
    <property type="entry name" value="Bact_Sigma-Reg"/>
</dbReference>
<keyword evidence="9" id="KW-0460">Magnesium</keyword>
<comment type="function">
    <text evidence="13">Primarily acts as an independent SigF regulator that is sensitive to the osmosensory signal, mediating the cross talk of PknD with the SigF regulon. Possesses both phosphatase and kinase activities. The kinase domain functions as a classic anti-sigma factor-like kinase to phosphorylate the anti-anti-sigma factor domain at the canonical regulatory site, and the phosphatase domain antagonizes this activity.</text>
</comment>
<dbReference type="AlphaFoldDB" id="A0A2I2KUF9"/>
<dbReference type="InterPro" id="IPR036457">
    <property type="entry name" value="PPM-type-like_dom_sf"/>
</dbReference>
<accession>A0A2I2KUF9</accession>
<dbReference type="SMART" id="SM00065">
    <property type="entry name" value="GAF"/>
    <property type="match status" value="2"/>
</dbReference>
<evidence type="ECO:0000256" key="3">
    <source>
        <dbReference type="ARBA" id="ARBA00022679"/>
    </source>
</evidence>
<dbReference type="Pfam" id="PF07228">
    <property type="entry name" value="SpoIIE"/>
    <property type="match status" value="1"/>
</dbReference>
<keyword evidence="5" id="KW-0547">Nucleotide-binding</keyword>
<evidence type="ECO:0000256" key="2">
    <source>
        <dbReference type="ARBA" id="ARBA00022553"/>
    </source>
</evidence>
<dbReference type="SUPFAM" id="SSF55781">
    <property type="entry name" value="GAF domain-like"/>
    <property type="match status" value="2"/>
</dbReference>
<dbReference type="SMART" id="SM00331">
    <property type="entry name" value="PP2C_SIG"/>
    <property type="match status" value="1"/>
</dbReference>
<evidence type="ECO:0000256" key="1">
    <source>
        <dbReference type="ARBA" id="ARBA00013081"/>
    </source>
</evidence>
<dbReference type="Proteomes" id="UP000234331">
    <property type="component" value="Unassembled WGS sequence"/>
</dbReference>
<keyword evidence="7" id="KW-0378">Hydrolase</keyword>
<keyword evidence="6" id="KW-0418">Kinase</keyword>
<protein>
    <recommendedName>
        <fullName evidence="1">protein-serine/threonine phosphatase</fullName>
        <ecNumber evidence="1">3.1.3.16</ecNumber>
    </recommendedName>
    <alternativeName>
        <fullName evidence="15">Protein-serine/threonine phosphatase</fullName>
    </alternativeName>
    <alternativeName>
        <fullName evidence="14">Serine/threonine-protein kinase</fullName>
    </alternativeName>
</protein>
<evidence type="ECO:0000256" key="16">
    <source>
        <dbReference type="SAM" id="MobiDB-lite"/>
    </source>
</evidence>
<feature type="domain" description="PPM-type phosphatase" evidence="17">
    <location>
        <begin position="714"/>
        <end position="924"/>
    </location>
</feature>
<dbReference type="InterPro" id="IPR003594">
    <property type="entry name" value="HATPase_dom"/>
</dbReference>
<organism evidence="18 19">
    <name type="scientific">Frankia canadensis</name>
    <dbReference type="NCBI Taxonomy" id="1836972"/>
    <lineage>
        <taxon>Bacteria</taxon>
        <taxon>Bacillati</taxon>
        <taxon>Actinomycetota</taxon>
        <taxon>Actinomycetes</taxon>
        <taxon>Frankiales</taxon>
        <taxon>Frankiaceae</taxon>
        <taxon>Frankia</taxon>
    </lineage>
</organism>
<dbReference type="SUPFAM" id="SSF81606">
    <property type="entry name" value="PP2C-like"/>
    <property type="match status" value="1"/>
</dbReference>
<dbReference type="InterPro" id="IPR036890">
    <property type="entry name" value="HATPase_C_sf"/>
</dbReference>
<evidence type="ECO:0000256" key="9">
    <source>
        <dbReference type="ARBA" id="ARBA00022842"/>
    </source>
</evidence>
<evidence type="ECO:0000256" key="8">
    <source>
        <dbReference type="ARBA" id="ARBA00022840"/>
    </source>
</evidence>
<keyword evidence="8" id="KW-0067">ATP-binding</keyword>
<keyword evidence="2" id="KW-0597">Phosphoprotein</keyword>
<dbReference type="PANTHER" id="PTHR43156">
    <property type="entry name" value="STAGE II SPORULATION PROTEIN E-RELATED"/>
    <property type="match status" value="1"/>
</dbReference>
<evidence type="ECO:0000256" key="6">
    <source>
        <dbReference type="ARBA" id="ARBA00022777"/>
    </source>
</evidence>
<dbReference type="FunFam" id="3.60.40.10:FF:000005">
    <property type="entry name" value="Serine/threonine protein phosphatase"/>
    <property type="match status" value="1"/>
</dbReference>
<dbReference type="Pfam" id="PF13581">
    <property type="entry name" value="HATPase_c_2"/>
    <property type="match status" value="1"/>
</dbReference>
<gene>
    <name evidence="18" type="ORF">FRACA_320005</name>
</gene>
<evidence type="ECO:0000256" key="15">
    <source>
        <dbReference type="ARBA" id="ARBA00081350"/>
    </source>
</evidence>
<keyword evidence="3" id="KW-0808">Transferase</keyword>
<evidence type="ECO:0000256" key="13">
    <source>
        <dbReference type="ARBA" id="ARBA00056274"/>
    </source>
</evidence>
<comment type="catalytic activity">
    <reaction evidence="12">
        <text>O-phospho-L-seryl-[protein] + H2O = L-seryl-[protein] + phosphate</text>
        <dbReference type="Rhea" id="RHEA:20629"/>
        <dbReference type="Rhea" id="RHEA-COMP:9863"/>
        <dbReference type="Rhea" id="RHEA-COMP:11604"/>
        <dbReference type="ChEBI" id="CHEBI:15377"/>
        <dbReference type="ChEBI" id="CHEBI:29999"/>
        <dbReference type="ChEBI" id="CHEBI:43474"/>
        <dbReference type="ChEBI" id="CHEBI:83421"/>
        <dbReference type="EC" id="3.1.3.16"/>
    </reaction>
</comment>
<evidence type="ECO:0000313" key="19">
    <source>
        <dbReference type="Proteomes" id="UP000234331"/>
    </source>
</evidence>
<dbReference type="InterPro" id="IPR001932">
    <property type="entry name" value="PPM-type_phosphatase-like_dom"/>
</dbReference>
<dbReference type="InterPro" id="IPR029016">
    <property type="entry name" value="GAF-like_dom_sf"/>
</dbReference>
<evidence type="ECO:0000256" key="11">
    <source>
        <dbReference type="ARBA" id="ARBA00023211"/>
    </source>
</evidence>
<evidence type="ECO:0000313" key="18">
    <source>
        <dbReference type="EMBL" id="SNQ49306.1"/>
    </source>
</evidence>
<sequence>MNGHGSAEADGPAEAVSAPGPGAAGPVEGAALRVDGRRGGIDQVRRVATRLLAGSRWESLTDDVRLVLSELATNALLHGAPPVEVRVLTGGAALRVEVGDASHVPPVRPPAGGDGLTGRGMALVAAAASRWGVEPAPGGKVVWAEFGPVEGGEDGPGDAGAGDAGAAGIRGAAVPGQAGGLPIRGVMAQTQPVGAPRSSPGHLVRLGDVPTDLLLAAKNHVDGLVREFALVAAGAAAGVATAVPERLAELLTTVTSKFTGPRQAIKRQALAAAAAGRPRTPLELVLPASAATDAEQYLAALEEIETYARAARLLTVESPPQHVAFRRWYIGALIEQLRAAERGEGPVRTRSLEQYLLDTLGAVVAAQRTAQRAARLQRVTAALAQATTAEQVAAAAVREGTAVLGASGGVLLVPRGAGRLDVPGSVGYGESMIATLRAERLTDRLPATDALRTGEPVWLESRRDRDVRYPDLAELEPTAAALCVLPLFAGERTLGALRFSFDHSRLFDDDERAFVQALATQTGLALERARLFAVERAARERTTLFAAATDLFTSTLQTSRILEHLVGLLVPWHAARAAACQVDDEGGVRVVAVADRTDLSLGGTDPADADPARTVPDRGGMTRALRTGRVTSSPDGTRLALPLVLGGRPVAAVGLVAAAGRGYEEDDHRVVAELVDRATVAIGNARLYEQERRTAVTLQRSLLPQRLPELPGLDFAWRYLPGSAGALVGGDWYDVLPLDDGRVALVIGDVMGHGIHAAATMGQLRAAVRVHALARASPAETLTQLDAATTRLEQGRIATAALAVLDPASGRLVVASAGHLPPLLVPPDGPARYLPVDPGPPLGTGLPDYAETEHHVDPDSTLLLFTDGLVEDRHRPVDVGMELLRSAAVGSGHENPDDLCDQALQALGRSIEHDDDTALLAVRIGGAGPDGRPAPRSDPPRA</sequence>
<dbReference type="EMBL" id="FZMO01000246">
    <property type="protein sequence ID" value="SNQ49306.1"/>
    <property type="molecule type" value="Genomic_DNA"/>
</dbReference>
<dbReference type="GO" id="GO:0016301">
    <property type="term" value="F:kinase activity"/>
    <property type="evidence" value="ECO:0007669"/>
    <property type="project" value="UniProtKB-KW"/>
</dbReference>
<reference evidence="18 19" key="1">
    <citation type="submission" date="2017-06" db="EMBL/GenBank/DDBJ databases">
        <authorList>
            <person name="Kim H.J."/>
            <person name="Triplett B.A."/>
        </authorList>
    </citation>
    <scope>NUCLEOTIDE SEQUENCE [LARGE SCALE GENOMIC DNA]</scope>
    <source>
        <strain evidence="18">FRACA_ARgP5</strain>
    </source>
</reference>
<evidence type="ECO:0000256" key="10">
    <source>
        <dbReference type="ARBA" id="ARBA00022912"/>
    </source>
</evidence>
<dbReference type="PROSITE" id="PS51746">
    <property type="entry name" value="PPM_2"/>
    <property type="match status" value="1"/>
</dbReference>
<keyword evidence="4" id="KW-0479">Metal-binding</keyword>